<dbReference type="Pfam" id="PF09954">
    <property type="entry name" value="DUF2188"/>
    <property type="match status" value="1"/>
</dbReference>
<proteinExistence type="predicted"/>
<dbReference type="RefSeq" id="WP_139984994.1">
    <property type="nucleotide sequence ID" value="NZ_CP041046.1"/>
</dbReference>
<name>A0A4Y5Z6G3_9GAMM</name>
<evidence type="ECO:0000313" key="2">
    <source>
        <dbReference type="Proteomes" id="UP000316093"/>
    </source>
</evidence>
<evidence type="ECO:0000313" key="1">
    <source>
        <dbReference type="EMBL" id="QDE41070.1"/>
    </source>
</evidence>
<organism evidence="1 2">
    <name type="scientific">Luteibacter pinisoli</name>
    <dbReference type="NCBI Taxonomy" id="2589080"/>
    <lineage>
        <taxon>Bacteria</taxon>
        <taxon>Pseudomonadati</taxon>
        <taxon>Pseudomonadota</taxon>
        <taxon>Gammaproteobacteria</taxon>
        <taxon>Lysobacterales</taxon>
        <taxon>Rhodanobacteraceae</taxon>
        <taxon>Luteibacter</taxon>
    </lineage>
</organism>
<dbReference type="AlphaFoldDB" id="A0A4Y5Z6G3"/>
<dbReference type="KEGG" id="lpy:FIV34_18600"/>
<dbReference type="Proteomes" id="UP000316093">
    <property type="component" value="Chromosome"/>
</dbReference>
<dbReference type="InterPro" id="IPR018691">
    <property type="entry name" value="DUF2188"/>
</dbReference>
<dbReference type="OrthoDB" id="5957058at2"/>
<dbReference type="EMBL" id="CP041046">
    <property type="protein sequence ID" value="QDE41070.1"/>
    <property type="molecule type" value="Genomic_DNA"/>
</dbReference>
<keyword evidence="2" id="KW-1185">Reference proteome</keyword>
<protein>
    <submittedName>
        <fullName evidence="1">DUF2188 domain-containing protein</fullName>
    </submittedName>
</protein>
<accession>A0A4Y5Z6G3</accession>
<reference evidence="1 2" key="1">
    <citation type="submission" date="2019-06" db="EMBL/GenBank/DDBJ databases">
        <title>A complete genome sequence for Luteibacter pinisoli MAH-14.</title>
        <authorList>
            <person name="Baltrus D.A."/>
        </authorList>
    </citation>
    <scope>NUCLEOTIDE SEQUENCE [LARGE SCALE GENOMIC DNA]</scope>
    <source>
        <strain evidence="1 2">MAH-14</strain>
    </source>
</reference>
<gene>
    <name evidence="1" type="ORF">FIV34_18600</name>
</gene>
<sequence>MASSSAQLFIPYSESAHGPWIVRRASMALGRYPSQADAIHAAEGLAPGLSDSLGRPVAIHVQHADGSWEEHTWVVAGLVASAPPSRRSTRAESTG</sequence>